<dbReference type="Proteomes" id="UP000623250">
    <property type="component" value="Unassembled WGS sequence"/>
</dbReference>
<dbReference type="InterPro" id="IPR036237">
    <property type="entry name" value="Xyl_isomerase-like_sf"/>
</dbReference>
<accession>A0A8I1KK77</accession>
<keyword evidence="3" id="KW-1185">Reference proteome</keyword>
<protein>
    <submittedName>
        <fullName evidence="2">TIM barrel protein</fullName>
    </submittedName>
</protein>
<comment type="caution">
    <text evidence="2">The sequence shown here is derived from an EMBL/GenBank/DDBJ whole genome shotgun (WGS) entry which is preliminary data.</text>
</comment>
<proteinExistence type="predicted"/>
<dbReference type="RefSeq" id="WP_052037577.1">
    <property type="nucleotide sequence ID" value="NZ_JAEMUK010000018.1"/>
</dbReference>
<dbReference type="Pfam" id="PF01261">
    <property type="entry name" value="AP_endonuc_2"/>
    <property type="match status" value="1"/>
</dbReference>
<dbReference type="PANTHER" id="PTHR12110:SF53">
    <property type="entry name" value="BLR5974 PROTEIN"/>
    <property type="match status" value="1"/>
</dbReference>
<evidence type="ECO:0000259" key="1">
    <source>
        <dbReference type="Pfam" id="PF01261"/>
    </source>
</evidence>
<gene>
    <name evidence="2" type="ORF">JDN41_09630</name>
</gene>
<dbReference type="AlphaFoldDB" id="A0A8I1KK77"/>
<evidence type="ECO:0000313" key="3">
    <source>
        <dbReference type="Proteomes" id="UP000623250"/>
    </source>
</evidence>
<evidence type="ECO:0000313" key="2">
    <source>
        <dbReference type="EMBL" id="MBJ7543821.1"/>
    </source>
</evidence>
<feature type="domain" description="Xylose isomerase-like TIM barrel" evidence="1">
    <location>
        <begin position="26"/>
        <end position="288"/>
    </location>
</feature>
<organism evidence="2 3">
    <name type="scientific">Rhodomicrobium udaipurense</name>
    <dbReference type="NCBI Taxonomy" id="1202716"/>
    <lineage>
        <taxon>Bacteria</taxon>
        <taxon>Pseudomonadati</taxon>
        <taxon>Pseudomonadota</taxon>
        <taxon>Alphaproteobacteria</taxon>
        <taxon>Hyphomicrobiales</taxon>
        <taxon>Hyphomicrobiaceae</taxon>
        <taxon>Rhodomicrobium</taxon>
    </lineage>
</organism>
<dbReference type="InterPro" id="IPR050312">
    <property type="entry name" value="IolE/XylAMocC-like"/>
</dbReference>
<dbReference type="EMBL" id="JAEMUK010000018">
    <property type="protein sequence ID" value="MBJ7543821.1"/>
    <property type="molecule type" value="Genomic_DNA"/>
</dbReference>
<dbReference type="PANTHER" id="PTHR12110">
    <property type="entry name" value="HYDROXYPYRUVATE ISOMERASE"/>
    <property type="match status" value="1"/>
</dbReference>
<dbReference type="Gene3D" id="3.20.20.150">
    <property type="entry name" value="Divalent-metal-dependent TIM barrel enzymes"/>
    <property type="match status" value="1"/>
</dbReference>
<sequence>MAAVRGAGFSSAVRDDYQFENLRRNLDQAQELGVDFVEIPIFAMDLIAGGRVIPSQIRRLKEALRPRALSYTAHGPIAVNFMQRELSERHFDVARASVEAAAEIGAVHVVFHTGVVKVSDSRAIEAAFGNQRDYLAKLGDVAAEHGIIVAVENVFATTDGETTALPSRLAHEIEAIGHPSVFACLDFSHGAITCAAQGADFLAEAEALARVAIHLHIHDSFGDPAKLRTYSDAERLAYGIGDLHAPIGWGNLPWQEMMKRFTFRPDVIFNLELPPRYWYALDDSVREMHEMIEVYKAGRANA</sequence>
<name>A0A8I1KK77_9HYPH</name>
<dbReference type="SUPFAM" id="SSF51658">
    <property type="entry name" value="Xylose isomerase-like"/>
    <property type="match status" value="1"/>
</dbReference>
<dbReference type="InterPro" id="IPR013022">
    <property type="entry name" value="Xyl_isomerase-like_TIM-brl"/>
</dbReference>
<reference evidence="2 3" key="1">
    <citation type="submission" date="2020-12" db="EMBL/GenBank/DDBJ databases">
        <title>Revised draft genomes of Rhodomicrobium vannielii ATCC 17100 and Rhodomicrobium udaipurense JA643.</title>
        <authorList>
            <person name="Conners E.M."/>
            <person name="Davenport E.J."/>
            <person name="Bose A."/>
        </authorList>
    </citation>
    <scope>NUCLEOTIDE SEQUENCE [LARGE SCALE GENOMIC DNA]</scope>
    <source>
        <strain evidence="2 3">JA643</strain>
    </source>
</reference>